<name>A0A975FZP8_9CAUL</name>
<dbReference type="EMBL" id="CP073078">
    <property type="protein sequence ID" value="QUD88240.1"/>
    <property type="molecule type" value="Genomic_DNA"/>
</dbReference>
<organism evidence="3 4">
    <name type="scientific">Phenylobacterium montanum</name>
    <dbReference type="NCBI Taxonomy" id="2823693"/>
    <lineage>
        <taxon>Bacteria</taxon>
        <taxon>Pseudomonadati</taxon>
        <taxon>Pseudomonadota</taxon>
        <taxon>Alphaproteobacteria</taxon>
        <taxon>Caulobacterales</taxon>
        <taxon>Caulobacteraceae</taxon>
        <taxon>Phenylobacterium</taxon>
    </lineage>
</organism>
<dbReference type="Proteomes" id="UP000676409">
    <property type="component" value="Chromosome"/>
</dbReference>
<keyword evidence="1" id="KW-0812">Transmembrane</keyword>
<keyword evidence="1" id="KW-0472">Membrane</keyword>
<dbReference type="InterPro" id="IPR036465">
    <property type="entry name" value="vWFA_dom_sf"/>
</dbReference>
<dbReference type="KEGG" id="caul:KCG34_24960"/>
<sequence length="465" mass="49193">MNHLRFQDLFGCFWRDRKGATAMIFVLALPVIMACVGGAIDYSGRLTAQGQLQDAVDAASVGAVATNSAAFIAGQNMTSDGLIPVGVTNATTIFNSNAANMKTVTNTQLNVSVVKSKGYINATVTATATYPTTFLGLFGFTTLPISAASSSQNGMPPYLDFYLLLDVSGSMGLPSTNSEETRLAAVNPDNKSLYPGGCTLACHFSGYQGYTLSRNGGNSHNPQVTSCPTPGTSTCIQLRLDAVGYAVNALIQTANQTQKYAQQFRIGLYPFIRYMYAYYPVTYNISGSITDPTTVNYAAANLATLLDTGANASLGSGGTHFENALPAVSTAIQKNGIGTGASASSRQPWVFFVTDGSQDSQYYWSGSWNGSNHATTLDPTLCTALKTIGIRIAVLYIPYQPIQNPNPSFAGDEDDYANNNIANIPAPLQSCASPGFYWTANSPADITTAMNAMFNAAVATDHLTQ</sequence>
<dbReference type="Pfam" id="PF13400">
    <property type="entry name" value="Tad"/>
    <property type="match status" value="1"/>
</dbReference>
<accession>A0A975FZP8</accession>
<evidence type="ECO:0000313" key="4">
    <source>
        <dbReference type="Proteomes" id="UP000676409"/>
    </source>
</evidence>
<proteinExistence type="predicted"/>
<dbReference type="InterPro" id="IPR028087">
    <property type="entry name" value="Tad_N"/>
</dbReference>
<evidence type="ECO:0000313" key="3">
    <source>
        <dbReference type="EMBL" id="QUD88240.1"/>
    </source>
</evidence>
<protein>
    <submittedName>
        <fullName evidence="3">Pilus assembly protein</fullName>
    </submittedName>
</protein>
<dbReference type="Gene3D" id="3.40.50.410">
    <property type="entry name" value="von Willebrand factor, type A domain"/>
    <property type="match status" value="1"/>
</dbReference>
<feature type="domain" description="Putative Flp pilus-assembly TadG-like N-terminal" evidence="2">
    <location>
        <begin position="19"/>
        <end position="64"/>
    </location>
</feature>
<dbReference type="AlphaFoldDB" id="A0A975FZP8"/>
<dbReference type="SUPFAM" id="SSF53300">
    <property type="entry name" value="vWA-like"/>
    <property type="match status" value="1"/>
</dbReference>
<keyword evidence="1" id="KW-1133">Transmembrane helix</keyword>
<dbReference type="PROSITE" id="PS51257">
    <property type="entry name" value="PROKAR_LIPOPROTEIN"/>
    <property type="match status" value="1"/>
</dbReference>
<gene>
    <name evidence="3" type="ORF">KCG34_24960</name>
</gene>
<feature type="transmembrane region" description="Helical" evidence="1">
    <location>
        <begin position="20"/>
        <end position="40"/>
    </location>
</feature>
<dbReference type="RefSeq" id="WP_211938291.1">
    <property type="nucleotide sequence ID" value="NZ_CP073078.1"/>
</dbReference>
<reference evidence="3" key="1">
    <citation type="submission" date="2021-04" db="EMBL/GenBank/DDBJ databases">
        <title>The complete genome sequence of Caulobacter sp. S6.</title>
        <authorList>
            <person name="Tang Y."/>
            <person name="Ouyang W."/>
            <person name="Liu Q."/>
            <person name="Huang B."/>
            <person name="Guo Z."/>
            <person name="Lei P."/>
        </authorList>
    </citation>
    <scope>NUCLEOTIDE SEQUENCE</scope>
    <source>
        <strain evidence="3">S6</strain>
    </source>
</reference>
<evidence type="ECO:0000259" key="2">
    <source>
        <dbReference type="Pfam" id="PF13400"/>
    </source>
</evidence>
<keyword evidence="4" id="KW-1185">Reference proteome</keyword>
<evidence type="ECO:0000256" key="1">
    <source>
        <dbReference type="SAM" id="Phobius"/>
    </source>
</evidence>